<dbReference type="OrthoDB" id="9988982at2"/>
<protein>
    <submittedName>
        <fullName evidence="2">Uncharacterized protein</fullName>
    </submittedName>
</protein>
<dbReference type="EMBL" id="CP031229">
    <property type="protein sequence ID" value="AXH95226.1"/>
    <property type="molecule type" value="Genomic_DNA"/>
</dbReference>
<reference evidence="2 3" key="1">
    <citation type="submission" date="2018-07" db="EMBL/GenBank/DDBJ databases">
        <title>Complete genome sequencing of Ornithinimicrobium sp. AMA3305.</title>
        <authorList>
            <person name="Bae J.-W."/>
        </authorList>
    </citation>
    <scope>NUCLEOTIDE SEQUENCE [LARGE SCALE GENOMIC DNA]</scope>
    <source>
        <strain evidence="2 3">AMA3305</strain>
    </source>
</reference>
<evidence type="ECO:0000256" key="1">
    <source>
        <dbReference type="SAM" id="Phobius"/>
    </source>
</evidence>
<dbReference type="RefSeq" id="WP_114926991.1">
    <property type="nucleotide sequence ID" value="NZ_CP031229.1"/>
</dbReference>
<gene>
    <name evidence="2" type="ORF">DV701_02885</name>
</gene>
<feature type="transmembrane region" description="Helical" evidence="1">
    <location>
        <begin position="51"/>
        <end position="69"/>
    </location>
</feature>
<proteinExistence type="predicted"/>
<dbReference type="KEGG" id="orn:DV701_02885"/>
<sequence length="130" mass="13477">MLRDRVLDRLTWLGALVTLAAAVVLLFGPLWTTAVGENPLERAPGIDIGAVLRLALPTVVVLAAFAVALCTGRWRVAGAVPLLVMGYAVLTAPAPLPAWFLPGLVLTAAGYAVSLWRAGDSSGRGSSFVA</sequence>
<dbReference type="Proteomes" id="UP000253790">
    <property type="component" value="Chromosome"/>
</dbReference>
<keyword evidence="3" id="KW-1185">Reference proteome</keyword>
<name>A0A345NJL8_9MICO</name>
<evidence type="ECO:0000313" key="3">
    <source>
        <dbReference type="Proteomes" id="UP000253790"/>
    </source>
</evidence>
<dbReference type="AlphaFoldDB" id="A0A345NJL8"/>
<feature type="transmembrane region" description="Helical" evidence="1">
    <location>
        <begin position="76"/>
        <end position="93"/>
    </location>
</feature>
<accession>A0A345NJL8</accession>
<keyword evidence="1" id="KW-0472">Membrane</keyword>
<evidence type="ECO:0000313" key="2">
    <source>
        <dbReference type="EMBL" id="AXH95226.1"/>
    </source>
</evidence>
<keyword evidence="1" id="KW-1133">Transmembrane helix</keyword>
<feature type="transmembrane region" description="Helical" evidence="1">
    <location>
        <begin position="12"/>
        <end position="31"/>
    </location>
</feature>
<keyword evidence="1" id="KW-0812">Transmembrane</keyword>
<organism evidence="2 3">
    <name type="scientific">Ornithinimicrobium avium</name>
    <dbReference type="NCBI Taxonomy" id="2283195"/>
    <lineage>
        <taxon>Bacteria</taxon>
        <taxon>Bacillati</taxon>
        <taxon>Actinomycetota</taxon>
        <taxon>Actinomycetes</taxon>
        <taxon>Micrococcales</taxon>
        <taxon>Ornithinimicrobiaceae</taxon>
        <taxon>Ornithinimicrobium</taxon>
    </lineage>
</organism>